<reference evidence="4 5" key="1">
    <citation type="journal article" date="2017" name="Nat. Commun.">
        <title>In situ click chemistry generation of cyclooxygenase-2 inhibitors.</title>
        <authorList>
            <person name="Bhardwaj A."/>
            <person name="Kaur J."/>
            <person name="Wuest M."/>
            <person name="Wuest F."/>
        </authorList>
    </citation>
    <scope>NUCLEOTIDE SEQUENCE [LARGE SCALE GENOMIC DNA]</scope>
    <source>
        <strain evidence="4">S2_012_000_R3_94</strain>
    </source>
</reference>
<organism evidence="4 5">
    <name type="scientific">Paracoccus denitrificans</name>
    <dbReference type="NCBI Taxonomy" id="266"/>
    <lineage>
        <taxon>Bacteria</taxon>
        <taxon>Pseudomonadati</taxon>
        <taxon>Pseudomonadota</taxon>
        <taxon>Alphaproteobacteria</taxon>
        <taxon>Rhodobacterales</taxon>
        <taxon>Paracoccaceae</taxon>
        <taxon>Paracoccus</taxon>
    </lineage>
</organism>
<dbReference type="PANTHER" id="PTHR19328:SF13">
    <property type="entry name" value="HIPL1 PROTEIN"/>
    <property type="match status" value="1"/>
</dbReference>
<protein>
    <submittedName>
        <fullName evidence="4">Sorbosone dehydrogenase family protein</fullName>
    </submittedName>
</protein>
<comment type="caution">
    <text evidence="4">The sequence shown here is derived from an EMBL/GenBank/DDBJ whole genome shotgun (WGS) entry which is preliminary data.</text>
</comment>
<dbReference type="InterPro" id="IPR012938">
    <property type="entry name" value="Glc/Sorbosone_DH"/>
</dbReference>
<evidence type="ECO:0000256" key="2">
    <source>
        <dbReference type="SAM" id="SignalP"/>
    </source>
</evidence>
<sequence length="348" mass="37839">MTKQLSATFLAIAFSTSAWAQSTPILDAVPQGWQAETVADGLDYPWDIVADGDRLIVTEKAGQIVIVTDDNLERFPVETSSPLRTDGGAGLMGIVLAPDFADSNRAFIYYAYEDGGPLNRVAEVSFDGSVWRETAVLIDAIPGHRLYNGGRIAIGPDRHLYVTTGWTENRERPQDLDNLAGKILRVALDGSNPADNPFADSPVWSYGHRNPQGLAWNAEGELFSAEHGQSALDEINLIRPGANYGWPLVSGDETGDGMKPPFVHSGNTTWAPSGIAFAGDELLITALRGEELLVMDREARNVTAMADTDERYRQVLPVGDDIYVITTNRSPRSSGPSEDRLLRLTPAQ</sequence>
<feature type="region of interest" description="Disordered" evidence="1">
    <location>
        <begin position="327"/>
        <end position="348"/>
    </location>
</feature>
<evidence type="ECO:0000313" key="4">
    <source>
        <dbReference type="EMBL" id="TKW67356.1"/>
    </source>
</evidence>
<dbReference type="Pfam" id="PF07995">
    <property type="entry name" value="GSDH"/>
    <property type="match status" value="1"/>
</dbReference>
<dbReference type="EMBL" id="VAFL01000004">
    <property type="protein sequence ID" value="TKW67356.1"/>
    <property type="molecule type" value="Genomic_DNA"/>
</dbReference>
<dbReference type="Gene3D" id="2.120.10.30">
    <property type="entry name" value="TolB, C-terminal domain"/>
    <property type="match status" value="1"/>
</dbReference>
<dbReference type="PANTHER" id="PTHR19328">
    <property type="entry name" value="HEDGEHOG-INTERACTING PROTEIN"/>
    <property type="match status" value="1"/>
</dbReference>
<dbReference type="InterPro" id="IPR011041">
    <property type="entry name" value="Quinoprot_gluc/sorb_DH_b-prop"/>
</dbReference>
<feature type="compositionally biased region" description="Polar residues" evidence="1">
    <location>
        <begin position="327"/>
        <end position="336"/>
    </location>
</feature>
<keyword evidence="2" id="KW-0732">Signal</keyword>
<dbReference type="AlphaFoldDB" id="A0A533I792"/>
<dbReference type="InterPro" id="IPR011042">
    <property type="entry name" value="6-blade_b-propeller_TolB-like"/>
</dbReference>
<feature type="chain" id="PRO_5022154935" evidence="2">
    <location>
        <begin position="21"/>
        <end position="348"/>
    </location>
</feature>
<gene>
    <name evidence="4" type="ORF">DI616_06830</name>
</gene>
<feature type="domain" description="Glucose/Sorbosone dehydrogenase" evidence="3">
    <location>
        <begin position="42"/>
        <end position="329"/>
    </location>
</feature>
<dbReference type="Proteomes" id="UP000315344">
    <property type="component" value="Unassembled WGS sequence"/>
</dbReference>
<evidence type="ECO:0000259" key="3">
    <source>
        <dbReference type="Pfam" id="PF07995"/>
    </source>
</evidence>
<proteinExistence type="predicted"/>
<dbReference type="SUPFAM" id="SSF50952">
    <property type="entry name" value="Soluble quinoprotein glucose dehydrogenase"/>
    <property type="match status" value="1"/>
</dbReference>
<name>A0A533I792_PARDE</name>
<feature type="signal peptide" evidence="2">
    <location>
        <begin position="1"/>
        <end position="20"/>
    </location>
</feature>
<evidence type="ECO:0000256" key="1">
    <source>
        <dbReference type="SAM" id="MobiDB-lite"/>
    </source>
</evidence>
<accession>A0A533I792</accession>
<evidence type="ECO:0000313" key="5">
    <source>
        <dbReference type="Proteomes" id="UP000315344"/>
    </source>
</evidence>